<proteinExistence type="predicted"/>
<name>A0A846U9E6_9MICC</name>
<gene>
    <name evidence="2" type="ORF">GTW58_09525</name>
</gene>
<accession>A0A846U9E6</accession>
<dbReference type="Pfam" id="PF03473">
    <property type="entry name" value="MOSC"/>
    <property type="match status" value="1"/>
</dbReference>
<dbReference type="RefSeq" id="WP_157980512.1">
    <property type="nucleotide sequence ID" value="NZ_JAAVUN010000018.1"/>
</dbReference>
<feature type="domain" description="MOSC" evidence="1">
    <location>
        <begin position="85"/>
        <end position="227"/>
    </location>
</feature>
<reference evidence="2 3" key="1">
    <citation type="submission" date="2020-02" db="EMBL/GenBank/DDBJ databases">
        <authorList>
            <person name="Sun Q."/>
        </authorList>
    </citation>
    <scope>NUCLEOTIDE SEQUENCE [LARGE SCALE GENOMIC DNA]</scope>
    <source>
        <strain evidence="2 3">YIM 13062</strain>
    </source>
</reference>
<dbReference type="GO" id="GO:0030151">
    <property type="term" value="F:molybdenum ion binding"/>
    <property type="evidence" value="ECO:0007669"/>
    <property type="project" value="InterPro"/>
</dbReference>
<dbReference type="InterPro" id="IPR005302">
    <property type="entry name" value="MoCF_Sase_C"/>
</dbReference>
<dbReference type="EMBL" id="JAAVUN010000018">
    <property type="protein sequence ID" value="NKE10166.1"/>
    <property type="molecule type" value="Genomic_DNA"/>
</dbReference>
<dbReference type="GO" id="GO:0003824">
    <property type="term" value="F:catalytic activity"/>
    <property type="evidence" value="ECO:0007669"/>
    <property type="project" value="InterPro"/>
</dbReference>
<dbReference type="SUPFAM" id="SSF50800">
    <property type="entry name" value="PK beta-barrel domain-like"/>
    <property type="match status" value="1"/>
</dbReference>
<organism evidence="2 3">
    <name type="scientific">Kocuria subflava</name>
    <dbReference type="NCBI Taxonomy" id="1736139"/>
    <lineage>
        <taxon>Bacteria</taxon>
        <taxon>Bacillati</taxon>
        <taxon>Actinomycetota</taxon>
        <taxon>Actinomycetes</taxon>
        <taxon>Micrococcales</taxon>
        <taxon>Micrococcaceae</taxon>
        <taxon>Kocuria</taxon>
    </lineage>
</organism>
<comment type="caution">
    <text evidence="2">The sequence shown here is derived from an EMBL/GenBank/DDBJ whole genome shotgun (WGS) entry which is preliminary data.</text>
</comment>
<evidence type="ECO:0000313" key="2">
    <source>
        <dbReference type="EMBL" id="NKE10166.1"/>
    </source>
</evidence>
<sequence length="237" mass="25183">MSTTVDALGFAVVKGLSWSSAPDVHLTRDGVVGDRHWSPVTPDLTCIKATDHPAMVGLSAGSADLPGAEHVLFDGRPQTVRYYSRPVTARVFDGPLAHRVSVAAGQRLYLACAEGPGHFLWSSPVSVLLRSELEDLPHDVARYRANVVLDDRGQPLSMGVGTRLVMGEAVLEVERELERCVIINHHARTGNRDASLLGRLRPGLLLGYGCAVVGPGGVNVGDSVRVLPGSLGLGSDR</sequence>
<dbReference type="Gene3D" id="2.40.33.20">
    <property type="entry name" value="PK beta-barrel domain-like"/>
    <property type="match status" value="1"/>
</dbReference>
<dbReference type="InterPro" id="IPR011037">
    <property type="entry name" value="Pyrv_Knase-like_insert_dom_sf"/>
</dbReference>
<evidence type="ECO:0000259" key="1">
    <source>
        <dbReference type="PROSITE" id="PS51340"/>
    </source>
</evidence>
<dbReference type="PROSITE" id="PS51340">
    <property type="entry name" value="MOSC"/>
    <property type="match status" value="1"/>
</dbReference>
<dbReference type="GO" id="GO:0030170">
    <property type="term" value="F:pyridoxal phosphate binding"/>
    <property type="evidence" value="ECO:0007669"/>
    <property type="project" value="InterPro"/>
</dbReference>
<protein>
    <recommendedName>
        <fullName evidence="1">MOSC domain-containing protein</fullName>
    </recommendedName>
</protein>
<dbReference type="AlphaFoldDB" id="A0A846U9E6"/>
<evidence type="ECO:0000313" key="3">
    <source>
        <dbReference type="Proteomes" id="UP000521379"/>
    </source>
</evidence>
<keyword evidence="3" id="KW-1185">Reference proteome</keyword>
<dbReference type="Proteomes" id="UP000521379">
    <property type="component" value="Unassembled WGS sequence"/>
</dbReference>